<dbReference type="GO" id="GO:0048665">
    <property type="term" value="P:neuron fate specification"/>
    <property type="evidence" value="ECO:0007669"/>
    <property type="project" value="InterPro"/>
</dbReference>
<dbReference type="InParanoid" id="A0A1V9XQX2"/>
<dbReference type="GO" id="GO:0045944">
    <property type="term" value="P:positive regulation of transcription by RNA polymerase II"/>
    <property type="evidence" value="ECO:0007669"/>
    <property type="project" value="InterPro"/>
</dbReference>
<dbReference type="AlphaFoldDB" id="A0A1V9XQX2"/>
<dbReference type="STRING" id="418985.A0A1V9XQX2"/>
<gene>
    <name evidence="8" type="ORF">BIW11_03182</name>
</gene>
<feature type="compositionally biased region" description="Basic and acidic residues" evidence="6">
    <location>
        <begin position="72"/>
        <end position="87"/>
    </location>
</feature>
<evidence type="ECO:0000256" key="5">
    <source>
        <dbReference type="PROSITE-ProRule" id="PRU00125"/>
    </source>
</evidence>
<evidence type="ECO:0000256" key="2">
    <source>
        <dbReference type="ARBA" id="ARBA00022723"/>
    </source>
</evidence>
<dbReference type="OrthoDB" id="125004at2759"/>
<keyword evidence="4 5" id="KW-0440">LIM domain</keyword>
<comment type="caution">
    <text evidence="8">The sequence shown here is derived from an EMBL/GenBank/DDBJ whole genome shotgun (WGS) entry which is preliminary data.</text>
</comment>
<organism evidence="8 9">
    <name type="scientific">Tropilaelaps mercedesae</name>
    <dbReference type="NCBI Taxonomy" id="418985"/>
    <lineage>
        <taxon>Eukaryota</taxon>
        <taxon>Metazoa</taxon>
        <taxon>Ecdysozoa</taxon>
        <taxon>Arthropoda</taxon>
        <taxon>Chelicerata</taxon>
        <taxon>Arachnida</taxon>
        <taxon>Acari</taxon>
        <taxon>Parasitiformes</taxon>
        <taxon>Mesostigmata</taxon>
        <taxon>Gamasina</taxon>
        <taxon>Dermanyssoidea</taxon>
        <taxon>Laelapidae</taxon>
        <taxon>Tropilaelaps</taxon>
    </lineage>
</organism>
<keyword evidence="3 5" id="KW-0862">Zinc</keyword>
<evidence type="ECO:0000259" key="7">
    <source>
        <dbReference type="PROSITE" id="PS50023"/>
    </source>
</evidence>
<dbReference type="SUPFAM" id="SSF57716">
    <property type="entry name" value="Glucocorticoid receptor-like (DNA-binding domain)"/>
    <property type="match status" value="2"/>
</dbReference>
<evidence type="ECO:0000256" key="3">
    <source>
        <dbReference type="ARBA" id="ARBA00022833"/>
    </source>
</evidence>
<evidence type="ECO:0000256" key="6">
    <source>
        <dbReference type="SAM" id="MobiDB-lite"/>
    </source>
</evidence>
<accession>A0A1V9XQX2</accession>
<dbReference type="PROSITE" id="PS00478">
    <property type="entry name" value="LIM_DOMAIN_1"/>
    <property type="match status" value="1"/>
</dbReference>
<proteinExistence type="predicted"/>
<keyword evidence="2 5" id="KW-0479">Metal-binding</keyword>
<dbReference type="PANTHER" id="PTHR24204:SF8">
    <property type="entry name" value="TAILUP, ISOFORM A"/>
    <property type="match status" value="1"/>
</dbReference>
<sequence length="104" mass="11500">MMSGGARSQCAGCGSAIRDPYILRVSPDLEWHAGCLRCAECARFLDESCTCFVRDGKTYCKSDYHRPSEWREANGRELEGGKEKKMGVVENTEAVSSGRQEETG</sequence>
<dbReference type="GO" id="GO:0005634">
    <property type="term" value="C:nucleus"/>
    <property type="evidence" value="ECO:0007669"/>
    <property type="project" value="UniProtKB-SubCell"/>
</dbReference>
<protein>
    <submittedName>
        <fullName evidence="8">Isl1/2A-like</fullName>
    </submittedName>
</protein>
<dbReference type="Gene3D" id="2.10.110.10">
    <property type="entry name" value="Cysteine Rich Protein"/>
    <property type="match status" value="1"/>
</dbReference>
<dbReference type="GO" id="GO:0007409">
    <property type="term" value="P:axonogenesis"/>
    <property type="evidence" value="ECO:0007669"/>
    <property type="project" value="TreeGrafter"/>
</dbReference>
<dbReference type="PANTHER" id="PTHR24204">
    <property type="entry name" value="INSULIN GENE ENHANCER PROTEIN"/>
    <property type="match status" value="1"/>
</dbReference>
<dbReference type="InterPro" id="IPR001781">
    <property type="entry name" value="Znf_LIM"/>
</dbReference>
<feature type="domain" description="LIM zinc-binding" evidence="7">
    <location>
        <begin position="8"/>
        <end position="70"/>
    </location>
</feature>
<dbReference type="PROSITE" id="PS50023">
    <property type="entry name" value="LIM_DOMAIN_2"/>
    <property type="match status" value="1"/>
</dbReference>
<comment type="subcellular location">
    <subcellularLocation>
        <location evidence="1">Nucleus</location>
    </subcellularLocation>
</comment>
<evidence type="ECO:0000256" key="4">
    <source>
        <dbReference type="ARBA" id="ARBA00023038"/>
    </source>
</evidence>
<dbReference type="GO" id="GO:0046872">
    <property type="term" value="F:metal ion binding"/>
    <property type="evidence" value="ECO:0007669"/>
    <property type="project" value="UniProtKB-KW"/>
</dbReference>
<dbReference type="FunFam" id="2.10.110.10:FF:000034">
    <property type="entry name" value="Insulin gene enhancer protein ISL"/>
    <property type="match status" value="1"/>
</dbReference>
<name>A0A1V9XQX2_9ACAR</name>
<dbReference type="Proteomes" id="UP000192247">
    <property type="component" value="Unassembled WGS sequence"/>
</dbReference>
<dbReference type="SMART" id="SM00132">
    <property type="entry name" value="LIM"/>
    <property type="match status" value="1"/>
</dbReference>
<evidence type="ECO:0000313" key="8">
    <source>
        <dbReference type="EMBL" id="OQR75900.1"/>
    </source>
</evidence>
<feature type="region of interest" description="Disordered" evidence="6">
    <location>
        <begin position="72"/>
        <end position="104"/>
    </location>
</feature>
<dbReference type="CDD" id="cd09366">
    <property type="entry name" value="LIM1_Isl"/>
    <property type="match status" value="1"/>
</dbReference>
<dbReference type="Pfam" id="PF00412">
    <property type="entry name" value="LIM"/>
    <property type="match status" value="1"/>
</dbReference>
<evidence type="ECO:0000313" key="9">
    <source>
        <dbReference type="Proteomes" id="UP000192247"/>
    </source>
</evidence>
<dbReference type="EMBL" id="MNPL01005618">
    <property type="protein sequence ID" value="OQR75900.1"/>
    <property type="molecule type" value="Genomic_DNA"/>
</dbReference>
<dbReference type="GO" id="GO:0000981">
    <property type="term" value="F:DNA-binding transcription factor activity, RNA polymerase II-specific"/>
    <property type="evidence" value="ECO:0007669"/>
    <property type="project" value="InterPro"/>
</dbReference>
<keyword evidence="9" id="KW-1185">Reference proteome</keyword>
<dbReference type="InterPro" id="IPR047244">
    <property type="entry name" value="ISL1/2-like_LIM1"/>
</dbReference>
<reference evidence="8 9" key="1">
    <citation type="journal article" date="2017" name="Gigascience">
        <title>Draft genome of the honey bee ectoparasitic mite, Tropilaelaps mercedesae, is shaped by the parasitic life history.</title>
        <authorList>
            <person name="Dong X."/>
            <person name="Armstrong S.D."/>
            <person name="Xia D."/>
            <person name="Makepeace B.L."/>
            <person name="Darby A.C."/>
            <person name="Kadowaki T."/>
        </authorList>
    </citation>
    <scope>NUCLEOTIDE SEQUENCE [LARGE SCALE GENOMIC DNA]</scope>
    <source>
        <strain evidence="8">Wuxi-XJTLU</strain>
    </source>
</reference>
<evidence type="ECO:0000256" key="1">
    <source>
        <dbReference type="ARBA" id="ARBA00004123"/>
    </source>
</evidence>
<dbReference type="InterPro" id="IPR047169">
    <property type="entry name" value="ISL1/2-like"/>
</dbReference>